<dbReference type="InterPro" id="IPR027417">
    <property type="entry name" value="P-loop_NTPase"/>
</dbReference>
<dbReference type="InterPro" id="IPR017871">
    <property type="entry name" value="ABC_transporter-like_CS"/>
</dbReference>
<evidence type="ECO:0000259" key="2">
    <source>
        <dbReference type="PROSITE" id="PS50893"/>
    </source>
</evidence>
<dbReference type="PROSITE" id="PS50893">
    <property type="entry name" value="ABC_TRANSPORTER_2"/>
    <property type="match status" value="1"/>
</dbReference>
<dbReference type="GO" id="GO:0005315">
    <property type="term" value="F:phosphate transmembrane transporter activity"/>
    <property type="evidence" value="ECO:0007669"/>
    <property type="project" value="InterPro"/>
</dbReference>
<proteinExistence type="predicted"/>
<dbReference type="GO" id="GO:0016887">
    <property type="term" value="F:ATP hydrolysis activity"/>
    <property type="evidence" value="ECO:0007669"/>
    <property type="project" value="InterPro"/>
</dbReference>
<gene>
    <name evidence="3" type="ORF">METZ01_LOCUS62018</name>
</gene>
<dbReference type="GO" id="GO:0016020">
    <property type="term" value="C:membrane"/>
    <property type="evidence" value="ECO:0007669"/>
    <property type="project" value="InterPro"/>
</dbReference>
<protein>
    <recommendedName>
        <fullName evidence="2">ABC transporter domain-containing protein</fullName>
    </recommendedName>
</protein>
<evidence type="ECO:0000313" key="3">
    <source>
        <dbReference type="EMBL" id="SVA09164.1"/>
    </source>
</evidence>
<keyword evidence="1" id="KW-0813">Transport</keyword>
<reference evidence="3" key="1">
    <citation type="submission" date="2018-05" db="EMBL/GenBank/DDBJ databases">
        <authorList>
            <person name="Lanie J.A."/>
            <person name="Ng W.-L."/>
            <person name="Kazmierczak K.M."/>
            <person name="Andrzejewski T.M."/>
            <person name="Davidsen T.M."/>
            <person name="Wayne K.J."/>
            <person name="Tettelin H."/>
            <person name="Glass J.I."/>
            <person name="Rusch D."/>
            <person name="Podicherti R."/>
            <person name="Tsui H.-C.T."/>
            <person name="Winkler M.E."/>
        </authorList>
    </citation>
    <scope>NUCLEOTIDE SEQUENCE</scope>
</reference>
<feature type="domain" description="ABC transporter" evidence="2">
    <location>
        <begin position="1"/>
        <end position="193"/>
    </location>
</feature>
<dbReference type="InterPro" id="IPR005670">
    <property type="entry name" value="PstB-like"/>
</dbReference>
<dbReference type="SUPFAM" id="SSF52540">
    <property type="entry name" value="P-loop containing nucleoside triphosphate hydrolases"/>
    <property type="match status" value="1"/>
</dbReference>
<name>A0A381T0G3_9ZZZZ</name>
<dbReference type="GO" id="GO:0005524">
    <property type="term" value="F:ATP binding"/>
    <property type="evidence" value="ECO:0007669"/>
    <property type="project" value="InterPro"/>
</dbReference>
<dbReference type="EMBL" id="UINC01003777">
    <property type="protein sequence ID" value="SVA09164.1"/>
    <property type="molecule type" value="Genomic_DNA"/>
</dbReference>
<dbReference type="Pfam" id="PF00005">
    <property type="entry name" value="ABC_tran"/>
    <property type="match status" value="1"/>
</dbReference>
<sequence length="199" mass="22896">MDMFTESMKVEGEIQFNGREIREWRNVYALRRRIGVVFPLPVGLPMSIHDNVTISPRLAGIRKKAQLDEIVERCLRRASLWDEVKDRLDSLGSLLSGGQQQRLTIARALSQDPELLLLDEFSIAVDPVTTMQIEEMLKELRKEISIVLVTNLVQQARRLADRTAFFLGGECVEINETEEMFTGEVKDRRTREYVEGRFG</sequence>
<dbReference type="Gene3D" id="3.40.50.300">
    <property type="entry name" value="P-loop containing nucleotide triphosphate hydrolases"/>
    <property type="match status" value="1"/>
</dbReference>
<dbReference type="PANTHER" id="PTHR43423">
    <property type="entry name" value="ABC TRANSPORTER I FAMILY MEMBER 17"/>
    <property type="match status" value="1"/>
</dbReference>
<accession>A0A381T0G3</accession>
<organism evidence="3">
    <name type="scientific">marine metagenome</name>
    <dbReference type="NCBI Taxonomy" id="408172"/>
    <lineage>
        <taxon>unclassified sequences</taxon>
        <taxon>metagenomes</taxon>
        <taxon>ecological metagenomes</taxon>
    </lineage>
</organism>
<dbReference type="PROSITE" id="PS00211">
    <property type="entry name" value="ABC_TRANSPORTER_1"/>
    <property type="match status" value="1"/>
</dbReference>
<dbReference type="InterPro" id="IPR003439">
    <property type="entry name" value="ABC_transporter-like_ATP-bd"/>
</dbReference>
<dbReference type="PANTHER" id="PTHR43423:SF1">
    <property type="entry name" value="ABC TRANSPORTER I FAMILY MEMBER 17"/>
    <property type="match status" value="1"/>
</dbReference>
<dbReference type="AlphaFoldDB" id="A0A381T0G3"/>
<evidence type="ECO:0000256" key="1">
    <source>
        <dbReference type="ARBA" id="ARBA00022448"/>
    </source>
</evidence>
<dbReference type="CDD" id="cd03260">
    <property type="entry name" value="ABC_PstB_phosphate_transporter"/>
    <property type="match status" value="1"/>
</dbReference>
<dbReference type="GO" id="GO:0035435">
    <property type="term" value="P:phosphate ion transmembrane transport"/>
    <property type="evidence" value="ECO:0007669"/>
    <property type="project" value="InterPro"/>
</dbReference>